<feature type="domain" description="Callose synthase helical" evidence="3">
    <location>
        <begin position="96"/>
        <end position="198"/>
    </location>
</feature>
<feature type="compositionally biased region" description="Gly residues" evidence="2">
    <location>
        <begin position="386"/>
        <end position="395"/>
    </location>
</feature>
<feature type="region of interest" description="Disordered" evidence="2">
    <location>
        <begin position="362"/>
        <end position="395"/>
    </location>
</feature>
<evidence type="ECO:0000313" key="4">
    <source>
        <dbReference type="EMBL" id="VFQ93354.1"/>
    </source>
</evidence>
<proteinExistence type="predicted"/>
<dbReference type="InterPro" id="IPR058851">
    <property type="entry name" value="CALS1_helical"/>
</dbReference>
<keyword evidence="1" id="KW-0175">Coiled coil</keyword>
<feature type="coiled-coil region" evidence="1">
    <location>
        <begin position="247"/>
        <end position="302"/>
    </location>
</feature>
<organism evidence="4 5">
    <name type="scientific">Cuscuta campestris</name>
    <dbReference type="NCBI Taxonomy" id="132261"/>
    <lineage>
        <taxon>Eukaryota</taxon>
        <taxon>Viridiplantae</taxon>
        <taxon>Streptophyta</taxon>
        <taxon>Embryophyta</taxon>
        <taxon>Tracheophyta</taxon>
        <taxon>Spermatophyta</taxon>
        <taxon>Magnoliopsida</taxon>
        <taxon>eudicotyledons</taxon>
        <taxon>Gunneridae</taxon>
        <taxon>Pentapetalae</taxon>
        <taxon>asterids</taxon>
        <taxon>lamiids</taxon>
        <taxon>Solanales</taxon>
        <taxon>Convolvulaceae</taxon>
        <taxon>Cuscuteae</taxon>
        <taxon>Cuscuta</taxon>
        <taxon>Cuscuta subgen. Grammica</taxon>
        <taxon>Cuscuta sect. Cleistogrammica</taxon>
    </lineage>
</organism>
<dbReference type="PANTHER" id="PTHR12741">
    <property type="entry name" value="LYST-INTERACTING PROTEIN LIP5 DOPAMINE RESPONSIVE PROTEIN DRG-1"/>
    <property type="match status" value="1"/>
</dbReference>
<evidence type="ECO:0000259" key="3">
    <source>
        <dbReference type="Pfam" id="PF25968"/>
    </source>
</evidence>
<evidence type="ECO:0000256" key="2">
    <source>
        <dbReference type="SAM" id="MobiDB-lite"/>
    </source>
</evidence>
<accession>A0A484MZX5</accession>
<name>A0A484MZX5_9ASTE</name>
<dbReference type="GO" id="GO:0005886">
    <property type="term" value="C:plasma membrane"/>
    <property type="evidence" value="ECO:0007669"/>
    <property type="project" value="TreeGrafter"/>
</dbReference>
<dbReference type="Pfam" id="PF25968">
    <property type="entry name" value="CALS1"/>
    <property type="match status" value="1"/>
</dbReference>
<dbReference type="PANTHER" id="PTHR12741:SF47">
    <property type="entry name" value="CALLOSE SYNTHASE 9"/>
    <property type="match status" value="1"/>
</dbReference>
<dbReference type="AlphaFoldDB" id="A0A484MZX5"/>
<evidence type="ECO:0000256" key="1">
    <source>
        <dbReference type="SAM" id="Coils"/>
    </source>
</evidence>
<evidence type="ECO:0000313" key="5">
    <source>
        <dbReference type="Proteomes" id="UP000595140"/>
    </source>
</evidence>
<gene>
    <name evidence="4" type="ORF">CCAM_LOCUS35130</name>
</gene>
<dbReference type="EMBL" id="OOIL02004873">
    <property type="protein sequence ID" value="VFQ93354.1"/>
    <property type="molecule type" value="Genomic_DNA"/>
</dbReference>
<dbReference type="OrthoDB" id="1880850at2759"/>
<reference evidence="4 5" key="1">
    <citation type="submission" date="2018-04" db="EMBL/GenBank/DDBJ databases">
        <authorList>
            <person name="Vogel A."/>
        </authorList>
    </citation>
    <scope>NUCLEOTIDE SEQUENCE [LARGE SCALE GENOMIC DNA]</scope>
</reference>
<dbReference type="GO" id="GO:0046527">
    <property type="term" value="F:glucosyltransferase activity"/>
    <property type="evidence" value="ECO:0007669"/>
    <property type="project" value="TreeGrafter"/>
</dbReference>
<protein>
    <recommendedName>
        <fullName evidence="3">Callose synthase helical domain-containing protein</fullName>
    </recommendedName>
</protein>
<sequence>MDKMELERNKVDAAKFAPFWNEIIRNLREEDYINSLEMELLLMPKNSGIIDNIPLVQWPLFLLASKVAIKNYNTCFVSMLVKYAHIVISLPGMYVFCLLHRYFLLKDTAIEGKEPRLSQEELWDRILRDDYMKYTVQECYYTLKLVLTPVFDTEGKKWVERIYDEIQRSIANRSILVDIELNMLPLRIQKVTALLGILGFIPPPDRIEICSAATEDLTSTLMLELGSAAMRVPELVERLEWYVTTDMVKGKEELQRLQGHVADLEGKLVEAEERARASEQARIAAEEKARRLEEESEHAIEAFQTSPAFEEAALSRMDDLLKIWAQTHDGKRLLIKEGQANYSLGLHRAQEVLLERIRDGKELPKPCENPEEFDSSIYYSKDEDAAGGGEDTAGN</sequence>
<keyword evidence="5" id="KW-1185">Reference proteome</keyword>
<dbReference type="Proteomes" id="UP000595140">
    <property type="component" value="Unassembled WGS sequence"/>
</dbReference>